<evidence type="ECO:0000313" key="3">
    <source>
        <dbReference type="EMBL" id="ORZ09367.1"/>
    </source>
</evidence>
<protein>
    <submittedName>
        <fullName evidence="3">Uncharacterized protein</fullName>
    </submittedName>
</protein>
<dbReference type="EMBL" id="MCFF01000034">
    <property type="protein sequence ID" value="ORZ09364.1"/>
    <property type="molecule type" value="Genomic_DNA"/>
</dbReference>
<gene>
    <name evidence="2" type="ORF">BCR41DRAFT_358598</name>
    <name evidence="3" type="ORF">BCR41DRAFT_358599</name>
</gene>
<keyword evidence="1" id="KW-0812">Transmembrane</keyword>
<keyword evidence="4" id="KW-1185">Reference proteome</keyword>
<comment type="caution">
    <text evidence="3">The sequence shown here is derived from an EMBL/GenBank/DDBJ whole genome shotgun (WGS) entry which is preliminary data.</text>
</comment>
<proteinExistence type="predicted"/>
<name>A0A1Y2GGS9_9FUNG</name>
<feature type="transmembrane region" description="Helical" evidence="1">
    <location>
        <begin position="35"/>
        <end position="53"/>
    </location>
</feature>
<dbReference type="RefSeq" id="XP_021878817.1">
    <property type="nucleotide sequence ID" value="XM_022025069.1"/>
</dbReference>
<reference evidence="3 4" key="1">
    <citation type="submission" date="2016-07" db="EMBL/GenBank/DDBJ databases">
        <title>Pervasive Adenine N6-methylation of Active Genes in Fungi.</title>
        <authorList>
            <consortium name="DOE Joint Genome Institute"/>
            <person name="Mondo S.J."/>
            <person name="Dannebaum R.O."/>
            <person name="Kuo R.C."/>
            <person name="Labutti K."/>
            <person name="Haridas S."/>
            <person name="Kuo A."/>
            <person name="Salamov A."/>
            <person name="Ahrendt S.R."/>
            <person name="Lipzen A."/>
            <person name="Sullivan W."/>
            <person name="Andreopoulos W.B."/>
            <person name="Clum A."/>
            <person name="Lindquist E."/>
            <person name="Daum C."/>
            <person name="Ramamoorthy G.K."/>
            <person name="Gryganskyi A."/>
            <person name="Culley D."/>
            <person name="Magnuson J.K."/>
            <person name="James T.Y."/>
            <person name="O'Malley M.A."/>
            <person name="Stajich J.E."/>
            <person name="Spatafora J.W."/>
            <person name="Visel A."/>
            <person name="Grigoriev I.V."/>
        </authorList>
    </citation>
    <scope>NUCLEOTIDE SEQUENCE [LARGE SCALE GENOMIC DNA]</scope>
    <source>
        <strain evidence="3 4">NRRL 3116</strain>
    </source>
</reference>
<dbReference type="EMBL" id="MCFF01000034">
    <property type="protein sequence ID" value="ORZ09367.1"/>
    <property type="molecule type" value="Genomic_DNA"/>
</dbReference>
<keyword evidence="1" id="KW-1133">Transmembrane helix</keyword>
<evidence type="ECO:0000313" key="4">
    <source>
        <dbReference type="Proteomes" id="UP000193648"/>
    </source>
</evidence>
<organism evidence="3 4">
    <name type="scientific">Lobosporangium transversale</name>
    <dbReference type="NCBI Taxonomy" id="64571"/>
    <lineage>
        <taxon>Eukaryota</taxon>
        <taxon>Fungi</taxon>
        <taxon>Fungi incertae sedis</taxon>
        <taxon>Mucoromycota</taxon>
        <taxon>Mortierellomycotina</taxon>
        <taxon>Mortierellomycetes</taxon>
        <taxon>Mortierellales</taxon>
        <taxon>Mortierellaceae</taxon>
        <taxon>Lobosporangium</taxon>
    </lineage>
</organism>
<dbReference type="Proteomes" id="UP000193648">
    <property type="component" value="Unassembled WGS sequence"/>
</dbReference>
<keyword evidence="1" id="KW-0472">Membrane</keyword>
<evidence type="ECO:0000256" key="1">
    <source>
        <dbReference type="SAM" id="Phobius"/>
    </source>
</evidence>
<evidence type="ECO:0000313" key="2">
    <source>
        <dbReference type="EMBL" id="ORZ09364.1"/>
    </source>
</evidence>
<feature type="transmembrane region" description="Helical" evidence="1">
    <location>
        <begin position="6"/>
        <end position="28"/>
    </location>
</feature>
<accession>A0A1Y2GGS9</accession>
<sequence length="74" mass="8733">MCFSSLVYFHSLFLGVPFSFLFLFLLLVTCRFSSLPYFLLPYFLLPLAAYRSWGLFCFSRGGGVERWRDKEVEK</sequence>
<dbReference type="AlphaFoldDB" id="A0A1Y2GGS9"/>
<dbReference type="InParanoid" id="A0A1Y2GGS9"/>
<dbReference type="GeneID" id="33566913"/>